<dbReference type="InterPro" id="IPR040297">
    <property type="entry name" value="MVB12B"/>
</dbReference>
<evidence type="ECO:0000256" key="2">
    <source>
        <dbReference type="ARBA" id="ARBA00010432"/>
    </source>
</evidence>
<comment type="subcellular location">
    <subcellularLocation>
        <location evidence="1">Late endosome membrane</location>
        <topology evidence="1">Peripheral membrane protein</topology>
    </subcellularLocation>
</comment>
<dbReference type="GO" id="GO:0000813">
    <property type="term" value="C:ESCRT I complex"/>
    <property type="evidence" value="ECO:0007669"/>
    <property type="project" value="InterPro"/>
</dbReference>
<accession>A0AAJ7L3A7</accession>
<dbReference type="GO" id="GO:0015031">
    <property type="term" value="P:protein transport"/>
    <property type="evidence" value="ECO:0007669"/>
    <property type="project" value="UniProtKB-KW"/>
</dbReference>
<evidence type="ECO:0000256" key="1">
    <source>
        <dbReference type="ARBA" id="ARBA00004633"/>
    </source>
</evidence>
<keyword evidence="9" id="KW-1185">Reference proteome</keyword>
<proteinExistence type="inferred from homology"/>
<evidence type="ECO:0000313" key="10">
    <source>
        <dbReference type="RefSeq" id="XP_018494444.1"/>
    </source>
</evidence>
<sequence>MEPITDLCIVEDARNAPSGFTVIELTGDTGQDADLWKDKGFFGKKETRYLCFSRKFSLDCVESLSVTTTSTPDVLTVSLTRDTAQKAFRKRNLCYTVVGRDILNCRVVTEIGVFSKLQDGFLVAGELNNLVIGYKTVLMNAGASKPDPKVNLFEKVYTIKTSTVTTTKCVRSWIDDVPFRLSPVFQPITRLTPMNLKTASQIYCQYNYDFSIERDVLQASPELPDGLIDDI</sequence>
<evidence type="ECO:0000256" key="3">
    <source>
        <dbReference type="ARBA" id="ARBA00022448"/>
    </source>
</evidence>
<evidence type="ECO:0000313" key="9">
    <source>
        <dbReference type="Proteomes" id="UP000694867"/>
    </source>
</evidence>
<keyword evidence="5" id="KW-0653">Protein transport</keyword>
<protein>
    <submittedName>
        <fullName evidence="10">Multivesicular body subunit 12B</fullName>
    </submittedName>
</protein>
<feature type="domain" description="MABP" evidence="8">
    <location>
        <begin position="1"/>
        <end position="138"/>
    </location>
</feature>
<evidence type="ECO:0000256" key="6">
    <source>
        <dbReference type="ARBA" id="ARBA00023136"/>
    </source>
</evidence>
<dbReference type="InterPro" id="IPR018798">
    <property type="entry name" value="MVB12A/B"/>
</dbReference>
<keyword evidence="3" id="KW-0813">Transport</keyword>
<dbReference type="Pfam" id="PF10240">
    <property type="entry name" value="DUF2464"/>
    <property type="match status" value="1"/>
</dbReference>
<dbReference type="Gene3D" id="2.100.10.50">
    <property type="match status" value="1"/>
</dbReference>
<dbReference type="AlphaFoldDB" id="A0AAJ7L3A7"/>
<dbReference type="GO" id="GO:0042058">
    <property type="term" value="P:regulation of epidermal growth factor receptor signaling pathway"/>
    <property type="evidence" value="ECO:0007669"/>
    <property type="project" value="TreeGrafter"/>
</dbReference>
<reference evidence="10" key="1">
    <citation type="submission" date="2025-08" db="UniProtKB">
        <authorList>
            <consortium name="RefSeq"/>
        </authorList>
    </citation>
    <scope>IDENTIFICATION</scope>
</reference>
<dbReference type="GO" id="GO:0019075">
    <property type="term" value="P:virus maturation"/>
    <property type="evidence" value="ECO:0007669"/>
    <property type="project" value="TreeGrafter"/>
</dbReference>
<dbReference type="GeneID" id="108864048"/>
<dbReference type="GO" id="GO:0046755">
    <property type="term" value="P:viral budding"/>
    <property type="evidence" value="ECO:0007669"/>
    <property type="project" value="TreeGrafter"/>
</dbReference>
<dbReference type="InterPro" id="IPR023341">
    <property type="entry name" value="MABP"/>
</dbReference>
<organism evidence="9 10">
    <name type="scientific">Galendromus occidentalis</name>
    <name type="common">western predatory mite</name>
    <dbReference type="NCBI Taxonomy" id="34638"/>
    <lineage>
        <taxon>Eukaryota</taxon>
        <taxon>Metazoa</taxon>
        <taxon>Ecdysozoa</taxon>
        <taxon>Arthropoda</taxon>
        <taxon>Chelicerata</taxon>
        <taxon>Arachnida</taxon>
        <taxon>Acari</taxon>
        <taxon>Parasitiformes</taxon>
        <taxon>Mesostigmata</taxon>
        <taxon>Gamasina</taxon>
        <taxon>Phytoseioidea</taxon>
        <taxon>Phytoseiidae</taxon>
        <taxon>Typhlodrominae</taxon>
        <taxon>Galendromus</taxon>
    </lineage>
</organism>
<name>A0AAJ7L3A7_9ACAR</name>
<gene>
    <name evidence="10" type="primary">LOC108864048</name>
</gene>
<evidence type="ECO:0000259" key="7">
    <source>
        <dbReference type="PROSITE" id="PS51497"/>
    </source>
</evidence>
<dbReference type="PROSITE" id="PS51497">
    <property type="entry name" value="UMA"/>
    <property type="match status" value="1"/>
</dbReference>
<comment type="similarity">
    <text evidence="2">Belongs to the MVB12 family.</text>
</comment>
<dbReference type="Proteomes" id="UP000694867">
    <property type="component" value="Unplaced"/>
</dbReference>
<keyword evidence="4" id="KW-0967">Endosome</keyword>
<dbReference type="InterPro" id="IPR023340">
    <property type="entry name" value="UMA"/>
</dbReference>
<dbReference type="PANTHER" id="PTHR31547">
    <property type="entry name" value="MULTIVESICULAR BODY SUBUNIT 12B"/>
    <property type="match status" value="1"/>
</dbReference>
<keyword evidence="6" id="KW-0472">Membrane</keyword>
<evidence type="ECO:0000256" key="5">
    <source>
        <dbReference type="ARBA" id="ARBA00022927"/>
    </source>
</evidence>
<feature type="domain" description="UMA" evidence="7">
    <location>
        <begin position="174"/>
        <end position="217"/>
    </location>
</feature>
<dbReference type="PROSITE" id="PS51498">
    <property type="entry name" value="MABP"/>
    <property type="match status" value="1"/>
</dbReference>
<evidence type="ECO:0000256" key="4">
    <source>
        <dbReference type="ARBA" id="ARBA00022753"/>
    </source>
</evidence>
<dbReference type="PANTHER" id="PTHR31547:SF1">
    <property type="entry name" value="MULTIVESICULAR BODY SUBUNIT 12B"/>
    <property type="match status" value="1"/>
</dbReference>
<dbReference type="GO" id="GO:0031902">
    <property type="term" value="C:late endosome membrane"/>
    <property type="evidence" value="ECO:0007669"/>
    <property type="project" value="UniProtKB-SubCell"/>
</dbReference>
<dbReference type="RefSeq" id="XP_018494444.1">
    <property type="nucleotide sequence ID" value="XM_018638928.1"/>
</dbReference>
<dbReference type="CTD" id="32791"/>
<dbReference type="KEGG" id="goe:108864048"/>
<evidence type="ECO:0000259" key="8">
    <source>
        <dbReference type="PROSITE" id="PS51498"/>
    </source>
</evidence>